<dbReference type="AlphaFoldDB" id="A0AAV8ZRM4"/>
<organism evidence="1 2">
    <name type="scientific">Rhamnusium bicolor</name>
    <dbReference type="NCBI Taxonomy" id="1586634"/>
    <lineage>
        <taxon>Eukaryota</taxon>
        <taxon>Metazoa</taxon>
        <taxon>Ecdysozoa</taxon>
        <taxon>Arthropoda</taxon>
        <taxon>Hexapoda</taxon>
        <taxon>Insecta</taxon>
        <taxon>Pterygota</taxon>
        <taxon>Neoptera</taxon>
        <taxon>Endopterygota</taxon>
        <taxon>Coleoptera</taxon>
        <taxon>Polyphaga</taxon>
        <taxon>Cucujiformia</taxon>
        <taxon>Chrysomeloidea</taxon>
        <taxon>Cerambycidae</taxon>
        <taxon>Lepturinae</taxon>
        <taxon>Rhagiini</taxon>
        <taxon>Rhamnusium</taxon>
    </lineage>
</organism>
<accession>A0AAV8ZRM4</accession>
<keyword evidence="2" id="KW-1185">Reference proteome</keyword>
<reference evidence="1" key="1">
    <citation type="journal article" date="2023" name="Insect Mol. Biol.">
        <title>Genome sequencing provides insights into the evolution of gene families encoding plant cell wall-degrading enzymes in longhorned beetles.</title>
        <authorList>
            <person name="Shin N.R."/>
            <person name="Okamura Y."/>
            <person name="Kirsch R."/>
            <person name="Pauchet Y."/>
        </authorList>
    </citation>
    <scope>NUCLEOTIDE SEQUENCE</scope>
    <source>
        <strain evidence="1">RBIC_L_NR</strain>
    </source>
</reference>
<sequence length="75" mass="8741">MKNIPPNPRKRVHTFIKPEVPGKKKMRPCKRCYNKLRETVSSREADKKVRHVISCCDDCPQKPAYCLNCFNTGHI</sequence>
<gene>
    <name evidence="1" type="ORF">NQ314_002559</name>
</gene>
<name>A0AAV8ZRM4_9CUCU</name>
<dbReference type="EMBL" id="JANEYF010000792">
    <property type="protein sequence ID" value="KAJ8967943.1"/>
    <property type="molecule type" value="Genomic_DNA"/>
</dbReference>
<evidence type="ECO:0000313" key="2">
    <source>
        <dbReference type="Proteomes" id="UP001162156"/>
    </source>
</evidence>
<dbReference type="Proteomes" id="UP001162156">
    <property type="component" value="Unassembled WGS sequence"/>
</dbReference>
<comment type="caution">
    <text evidence="1">The sequence shown here is derived from an EMBL/GenBank/DDBJ whole genome shotgun (WGS) entry which is preliminary data.</text>
</comment>
<evidence type="ECO:0008006" key="3">
    <source>
        <dbReference type="Google" id="ProtNLM"/>
    </source>
</evidence>
<protein>
    <recommendedName>
        <fullName evidence="3">PiggyBac transposable element-derived protein 4 C-terminal zinc-ribbon domain-containing protein</fullName>
    </recommendedName>
</protein>
<evidence type="ECO:0000313" key="1">
    <source>
        <dbReference type="EMBL" id="KAJ8967943.1"/>
    </source>
</evidence>
<proteinExistence type="predicted"/>